<dbReference type="RefSeq" id="WP_326509234.1">
    <property type="nucleotide sequence ID" value="NZ_JAWIIV010000032.1"/>
</dbReference>
<keyword evidence="3 6" id="KW-0732">Signal</keyword>
<comment type="similarity">
    <text evidence="2">Belongs to the MipA/OmpV family.</text>
</comment>
<organism evidence="7 8">
    <name type="scientific">Noviherbaspirillum album</name>
    <dbReference type="NCBI Taxonomy" id="3080276"/>
    <lineage>
        <taxon>Bacteria</taxon>
        <taxon>Pseudomonadati</taxon>
        <taxon>Pseudomonadota</taxon>
        <taxon>Betaproteobacteria</taxon>
        <taxon>Burkholderiales</taxon>
        <taxon>Oxalobacteraceae</taxon>
        <taxon>Noviherbaspirillum</taxon>
    </lineage>
</organism>
<feature type="signal peptide" evidence="6">
    <location>
        <begin position="1"/>
        <end position="32"/>
    </location>
</feature>
<evidence type="ECO:0000313" key="8">
    <source>
        <dbReference type="Proteomes" id="UP001352263"/>
    </source>
</evidence>
<reference evidence="7 8" key="1">
    <citation type="submission" date="2023-10" db="EMBL/GenBank/DDBJ databases">
        <title>Noviherbaspirillum sp. CPCC 100848 genome assembly.</title>
        <authorList>
            <person name="Li X.Y."/>
            <person name="Fang X.M."/>
        </authorList>
    </citation>
    <scope>NUCLEOTIDE SEQUENCE [LARGE SCALE GENOMIC DNA]</scope>
    <source>
        <strain evidence="7 8">CPCC 100848</strain>
    </source>
</reference>
<evidence type="ECO:0000256" key="5">
    <source>
        <dbReference type="ARBA" id="ARBA00023237"/>
    </source>
</evidence>
<protein>
    <submittedName>
        <fullName evidence="7">MipA/OmpV family protein</fullName>
    </submittedName>
</protein>
<dbReference type="InterPro" id="IPR010583">
    <property type="entry name" value="MipA"/>
</dbReference>
<dbReference type="PANTHER" id="PTHR38776:SF1">
    <property type="entry name" value="MLTA-INTERACTING PROTEIN-RELATED"/>
    <property type="match status" value="1"/>
</dbReference>
<keyword evidence="5" id="KW-0998">Cell outer membrane</keyword>
<evidence type="ECO:0000256" key="1">
    <source>
        <dbReference type="ARBA" id="ARBA00004442"/>
    </source>
</evidence>
<dbReference type="EMBL" id="JAWIIV010000032">
    <property type="protein sequence ID" value="MEC4722563.1"/>
    <property type="molecule type" value="Genomic_DNA"/>
</dbReference>
<dbReference type="Pfam" id="PF06629">
    <property type="entry name" value="MipA"/>
    <property type="match status" value="1"/>
</dbReference>
<dbReference type="PANTHER" id="PTHR38776">
    <property type="entry name" value="MLTA-INTERACTING PROTEIN-RELATED"/>
    <property type="match status" value="1"/>
</dbReference>
<keyword evidence="4" id="KW-0472">Membrane</keyword>
<sequence length="297" mass="31067">MTRALTSSSFPPGPSLALTAILAGLLPGSAPAAYAQAPAARMMPDGSRDLYLGIGAQRAPRYMGSGERDTDPALLLQMQWSNGVFVSGLGAGLHLIEGSRLEAGPLVSIEPGRDATGRQRASGIGGIGGLDLPSLGAASPASASTTEVLRFNRVKTSPQAGGFLNYYLNENLRLVSSLQYGSGNNHDGLLLKAGIQQSIAAAAHHRVSVAASATWANASHTRDYFGVSSATGGVPSYLPSSGVRDVQLAVNWNWEWSTRWMLASQLSVTRLMGDAADSPLSERRTGIGLRTGLAYRF</sequence>
<accession>A0ABU6JG99</accession>
<name>A0ABU6JG99_9BURK</name>
<evidence type="ECO:0000256" key="4">
    <source>
        <dbReference type="ARBA" id="ARBA00023136"/>
    </source>
</evidence>
<evidence type="ECO:0000256" key="3">
    <source>
        <dbReference type="ARBA" id="ARBA00022729"/>
    </source>
</evidence>
<keyword evidence="8" id="KW-1185">Reference proteome</keyword>
<evidence type="ECO:0000256" key="6">
    <source>
        <dbReference type="SAM" id="SignalP"/>
    </source>
</evidence>
<dbReference type="Proteomes" id="UP001352263">
    <property type="component" value="Unassembled WGS sequence"/>
</dbReference>
<gene>
    <name evidence="7" type="ORF">RY831_25685</name>
</gene>
<proteinExistence type="inferred from homology"/>
<evidence type="ECO:0000313" key="7">
    <source>
        <dbReference type="EMBL" id="MEC4722563.1"/>
    </source>
</evidence>
<feature type="chain" id="PRO_5046512241" evidence="6">
    <location>
        <begin position="33"/>
        <end position="297"/>
    </location>
</feature>
<evidence type="ECO:0000256" key="2">
    <source>
        <dbReference type="ARBA" id="ARBA00005722"/>
    </source>
</evidence>
<comment type="subcellular location">
    <subcellularLocation>
        <location evidence="1">Cell outer membrane</location>
    </subcellularLocation>
</comment>
<comment type="caution">
    <text evidence="7">The sequence shown here is derived from an EMBL/GenBank/DDBJ whole genome shotgun (WGS) entry which is preliminary data.</text>
</comment>